<reference evidence="1 2" key="1">
    <citation type="submission" date="2018-09" db="EMBL/GenBank/DDBJ databases">
        <title>Novel species of Arthrobacter.</title>
        <authorList>
            <person name="Liu Q."/>
            <person name="Xin Y.-H."/>
        </authorList>
    </citation>
    <scope>NUCLEOTIDE SEQUENCE [LARGE SCALE GENOMIC DNA]</scope>
    <source>
        <strain evidence="1 2">Hz2</strain>
    </source>
</reference>
<dbReference type="Proteomes" id="UP000272560">
    <property type="component" value="Unassembled WGS sequence"/>
</dbReference>
<comment type="caution">
    <text evidence="1">The sequence shown here is derived from an EMBL/GenBank/DDBJ whole genome shotgun (WGS) entry which is preliminary data.</text>
</comment>
<protein>
    <submittedName>
        <fullName evidence="1">Uncharacterized protein</fullName>
    </submittedName>
</protein>
<organism evidence="1 2">
    <name type="scientific">Arthrobacter cheniae</name>
    <dbReference type="NCBI Taxonomy" id="1258888"/>
    <lineage>
        <taxon>Bacteria</taxon>
        <taxon>Bacillati</taxon>
        <taxon>Actinomycetota</taxon>
        <taxon>Actinomycetes</taxon>
        <taxon>Micrococcales</taxon>
        <taxon>Micrococcaceae</taxon>
        <taxon>Arthrobacter</taxon>
    </lineage>
</organism>
<gene>
    <name evidence="1" type="ORF">D6T63_14625</name>
</gene>
<proteinExistence type="predicted"/>
<name>A0A3A5M943_9MICC</name>
<accession>A0A3A5M943</accession>
<dbReference type="AlphaFoldDB" id="A0A3A5M943"/>
<keyword evidence="2" id="KW-1185">Reference proteome</keyword>
<evidence type="ECO:0000313" key="2">
    <source>
        <dbReference type="Proteomes" id="UP000272560"/>
    </source>
</evidence>
<sequence>MLIDEAAANDGQVFGGQAKRASVISAALVTIAEDADDDLTSLIDGIRIPIQAVADGRASDFTDASSLADKLEAACARFEP</sequence>
<dbReference type="EMBL" id="QZVT01000008">
    <property type="protein sequence ID" value="RJT77779.1"/>
    <property type="molecule type" value="Genomic_DNA"/>
</dbReference>
<evidence type="ECO:0000313" key="1">
    <source>
        <dbReference type="EMBL" id="RJT77779.1"/>
    </source>
</evidence>